<keyword evidence="9" id="KW-0325">Glycoprotein</keyword>
<keyword evidence="11" id="KW-0768">Sushi</keyword>
<dbReference type="PROSITE" id="PS50026">
    <property type="entry name" value="EGF_3"/>
    <property type="match status" value="3"/>
</dbReference>
<evidence type="ECO:0000256" key="7">
    <source>
        <dbReference type="ARBA" id="ARBA00023136"/>
    </source>
</evidence>
<gene>
    <name evidence="16" type="ORF">E1301_Tti022375</name>
</gene>
<evidence type="ECO:0000256" key="1">
    <source>
        <dbReference type="ARBA" id="ARBA00004479"/>
    </source>
</evidence>
<evidence type="ECO:0000256" key="3">
    <source>
        <dbReference type="ARBA" id="ARBA00022692"/>
    </source>
</evidence>
<dbReference type="PROSITE" id="PS00010">
    <property type="entry name" value="ASX_HYDROXYL"/>
    <property type="match status" value="2"/>
</dbReference>
<evidence type="ECO:0000256" key="4">
    <source>
        <dbReference type="ARBA" id="ARBA00022729"/>
    </source>
</evidence>
<dbReference type="Pfam" id="PF23144">
    <property type="entry name" value="Fn3_PTPRU"/>
    <property type="match status" value="1"/>
</dbReference>
<dbReference type="SMART" id="SM00032">
    <property type="entry name" value="CCP"/>
    <property type="match status" value="8"/>
</dbReference>
<dbReference type="Gene3D" id="2.10.25.10">
    <property type="entry name" value="Laminin"/>
    <property type="match status" value="2"/>
</dbReference>
<feature type="transmembrane region" description="Helical" evidence="12">
    <location>
        <begin position="873"/>
        <end position="895"/>
    </location>
</feature>
<feature type="domain" description="EGF-like" evidence="14">
    <location>
        <begin position="67"/>
        <end position="104"/>
    </location>
</feature>
<evidence type="ECO:0000256" key="8">
    <source>
        <dbReference type="ARBA" id="ARBA00023157"/>
    </source>
</evidence>
<comment type="caution">
    <text evidence="10">Lacks conserved residue(s) required for the propagation of feature annotation.</text>
</comment>
<dbReference type="SUPFAM" id="SSF57184">
    <property type="entry name" value="Growth factor receptor domain"/>
    <property type="match status" value="1"/>
</dbReference>
<dbReference type="PROSITE" id="PS50923">
    <property type="entry name" value="SUSHI"/>
    <property type="match status" value="7"/>
</dbReference>
<dbReference type="Gene3D" id="2.20.28.230">
    <property type="match status" value="1"/>
</dbReference>
<feature type="chain" id="PRO_5022865749" evidence="13">
    <location>
        <begin position="25"/>
        <end position="897"/>
    </location>
</feature>
<evidence type="ECO:0000259" key="15">
    <source>
        <dbReference type="PROSITE" id="PS50923"/>
    </source>
</evidence>
<proteinExistence type="predicted"/>
<feature type="domain" description="Sushi" evidence="15">
    <location>
        <begin position="529"/>
        <end position="588"/>
    </location>
</feature>
<evidence type="ECO:0000256" key="10">
    <source>
        <dbReference type="PROSITE-ProRule" id="PRU00076"/>
    </source>
</evidence>
<feature type="signal peptide" evidence="13">
    <location>
        <begin position="1"/>
        <end position="24"/>
    </location>
</feature>
<comment type="subcellular location">
    <subcellularLocation>
        <location evidence="1">Membrane</location>
        <topology evidence="1">Single-pass type I membrane protein</topology>
    </subcellularLocation>
</comment>
<dbReference type="SMART" id="SM00181">
    <property type="entry name" value="EGF"/>
    <property type="match status" value="3"/>
</dbReference>
<protein>
    <submittedName>
        <fullName evidence="16">Sushi domain-containing protein 1</fullName>
    </submittedName>
</protein>
<dbReference type="SMART" id="SM00179">
    <property type="entry name" value="EGF_CA"/>
    <property type="match status" value="2"/>
</dbReference>
<reference evidence="16 17" key="1">
    <citation type="journal article" date="2019" name="Mol. Ecol. Resour.">
        <title>Chromosome-level genome assembly of Triplophysa tibetana, a fish adapted to the harsh high-altitude environment of the Tibetan Plateau.</title>
        <authorList>
            <person name="Yang X."/>
            <person name="Liu H."/>
            <person name="Ma Z."/>
            <person name="Zou Y."/>
            <person name="Zou M."/>
            <person name="Mao Y."/>
            <person name="Li X."/>
            <person name="Wang H."/>
            <person name="Chen T."/>
            <person name="Wang W."/>
            <person name="Yang R."/>
        </authorList>
    </citation>
    <scope>NUCLEOTIDE SEQUENCE [LARGE SCALE GENOMIC DNA]</scope>
    <source>
        <strain evidence="16">TTIB1903HZAU</strain>
        <tissue evidence="16">Muscle</tissue>
    </source>
</reference>
<keyword evidence="5" id="KW-0677">Repeat</keyword>
<feature type="domain" description="Sushi" evidence="15">
    <location>
        <begin position="349"/>
        <end position="408"/>
    </location>
</feature>
<dbReference type="Proteomes" id="UP000324632">
    <property type="component" value="Chromosome 9"/>
</dbReference>
<evidence type="ECO:0000313" key="16">
    <source>
        <dbReference type="EMBL" id="KAA0717406.1"/>
    </source>
</evidence>
<feature type="domain" description="Sushi" evidence="15">
    <location>
        <begin position="289"/>
        <end position="348"/>
    </location>
</feature>
<dbReference type="InterPro" id="IPR000152">
    <property type="entry name" value="EGF-type_Asp/Asn_hydroxyl_site"/>
</dbReference>
<accession>A0A5A9P9B1</accession>
<dbReference type="InterPro" id="IPR035976">
    <property type="entry name" value="Sushi/SCR/CCP_sf"/>
</dbReference>
<keyword evidence="4 13" id="KW-0732">Signal</keyword>
<feature type="domain" description="Sushi" evidence="15">
    <location>
        <begin position="469"/>
        <end position="528"/>
    </location>
</feature>
<feature type="domain" description="EGF-like" evidence="14">
    <location>
        <begin position="117"/>
        <end position="154"/>
    </location>
</feature>
<dbReference type="InterPro" id="IPR000742">
    <property type="entry name" value="EGF"/>
</dbReference>
<keyword evidence="8" id="KW-1015">Disulfide bond</keyword>
<keyword evidence="17" id="KW-1185">Reference proteome</keyword>
<dbReference type="CDD" id="cd00033">
    <property type="entry name" value="CCP"/>
    <property type="match status" value="5"/>
</dbReference>
<feature type="domain" description="Sushi" evidence="15">
    <location>
        <begin position="409"/>
        <end position="468"/>
    </location>
</feature>
<feature type="domain" description="Sushi" evidence="15">
    <location>
        <begin position="229"/>
        <end position="288"/>
    </location>
</feature>
<evidence type="ECO:0000256" key="2">
    <source>
        <dbReference type="ARBA" id="ARBA00022536"/>
    </source>
</evidence>
<comment type="caution">
    <text evidence="16">The sequence shown here is derived from an EMBL/GenBank/DDBJ whole genome shotgun (WGS) entry which is preliminary data.</text>
</comment>
<evidence type="ECO:0000256" key="9">
    <source>
        <dbReference type="ARBA" id="ARBA00023180"/>
    </source>
</evidence>
<dbReference type="GO" id="GO:0005509">
    <property type="term" value="F:calcium ion binding"/>
    <property type="evidence" value="ECO:0007669"/>
    <property type="project" value="InterPro"/>
</dbReference>
<name>A0A5A9P9B1_9TELE</name>
<evidence type="ECO:0000256" key="11">
    <source>
        <dbReference type="PROSITE-ProRule" id="PRU00302"/>
    </source>
</evidence>
<evidence type="ECO:0000256" key="5">
    <source>
        <dbReference type="ARBA" id="ARBA00022737"/>
    </source>
</evidence>
<dbReference type="PANTHER" id="PTHR24051:SF5">
    <property type="entry name" value="SUSHI DOMAIN-CONTAINING PROTEIN 1"/>
    <property type="match status" value="1"/>
</dbReference>
<keyword evidence="7 12" id="KW-0472">Membrane</keyword>
<evidence type="ECO:0000313" key="17">
    <source>
        <dbReference type="Proteomes" id="UP000324632"/>
    </source>
</evidence>
<feature type="domain" description="Sushi" evidence="15">
    <location>
        <begin position="169"/>
        <end position="228"/>
    </location>
</feature>
<keyword evidence="3 12" id="KW-0812">Transmembrane</keyword>
<dbReference type="EMBL" id="SOYY01000009">
    <property type="protein sequence ID" value="KAA0717406.1"/>
    <property type="molecule type" value="Genomic_DNA"/>
</dbReference>
<dbReference type="InterPro" id="IPR018097">
    <property type="entry name" value="EGF_Ca-bd_CS"/>
</dbReference>
<sequence>MTVTRVILCFLMIQGAIKDTAVEADPLDVCASCHLNATCDDKTDGSGRKVCNCMYGFVGNGRTYCQDKDECTLGRICGGQTECHNTYGSYYCTCLTGYSPTNHMTTFIPNDGTYCHDIDECRVEGICGEGSLCHNTDGDFTCSCHTGYTVQNGTQPFNPLRDKAFCKAIDCGSPPSIPHAEQISPTITHYTSELQYRCVEGFQWKRGTNSSFCGLDGRWDGPGLVCEEVDCGEPRFLPHSQMIWNNMSGMGSAVLYVCDSQFSNSGRENVSVCSSYGTWTNPDFLCEEIKCGSPPVLPHSVLLWTGDSKIGSVVLYQCEVGYHSLDSDNMSVCKSDGRWSKPRFSCEEILCGTPPTRLHTVQIWTGRVTFNSTVTYLCEHGYYAKHGNNESMCAENGSWTTPTLLCQEVDCGAPRSLPLSVMMWRGDSAIGSRVIYKCIEGFYNVRNEETSVCDSEGIWSQPDFLCTEVDCGWPPPLRHSAVMWNNRSGLGSVALYVCEAGYRRVGEGNVSVCHSSAKWSKIDMRCEEINCGDPPVFPLTDRNRNETSTLGSVVKYTCKNGLKQEGNKNTSTCLSDGTWEKISVTCTAHCGPAPDVPHTEVMWDNSTAVIHRCVKGYYNHTGSDISMCDITGKWQVATLRCKEVKLIIRDVKVVNERCLRWNAENEDQMETYTVTYVGLRDFERAFSDRRKKLFSSPALRPFLCLNLLPATNYTITITAHSTRATSTVTANTSIPVPPTPEVEYIEADAPLAALRLRRSTDSLDSICMFQVFVLPVEGVLLFDCSSSDSPRFFAQQRCDGGYVTAQIHLRGLGVEINFTVGDQRLYGDFFNAPLENGKDYFIILRTVCQWGESSKQSCIVWAKARGTSYIMKVSALVAVGVISVVGSFIVLGYWYSW</sequence>
<dbReference type="InterPro" id="IPR000436">
    <property type="entry name" value="Sushi_SCR_CCP_dom"/>
</dbReference>
<feature type="domain" description="EGF-like" evidence="14">
    <location>
        <begin position="26"/>
        <end position="66"/>
    </location>
</feature>
<keyword evidence="6 12" id="KW-1133">Transmembrane helix</keyword>
<dbReference type="InterPro" id="IPR049883">
    <property type="entry name" value="NOTCH1_EGF-like"/>
</dbReference>
<dbReference type="InterPro" id="IPR001881">
    <property type="entry name" value="EGF-like_Ca-bd_dom"/>
</dbReference>
<dbReference type="InterPro" id="IPR057598">
    <property type="entry name" value="Fn3_PTPRU"/>
</dbReference>
<dbReference type="PROSITE" id="PS01186">
    <property type="entry name" value="EGF_2"/>
    <property type="match status" value="1"/>
</dbReference>
<dbReference type="CDD" id="cd00054">
    <property type="entry name" value="EGF_CA"/>
    <property type="match status" value="2"/>
</dbReference>
<keyword evidence="2 10" id="KW-0245">EGF-like domain</keyword>
<dbReference type="InterPro" id="IPR051622">
    <property type="entry name" value="R-tyr_protein_phosphatases"/>
</dbReference>
<evidence type="ECO:0000256" key="6">
    <source>
        <dbReference type="ARBA" id="ARBA00022989"/>
    </source>
</evidence>
<dbReference type="PROSITE" id="PS01187">
    <property type="entry name" value="EGF_CA"/>
    <property type="match status" value="1"/>
</dbReference>
<evidence type="ECO:0000256" key="13">
    <source>
        <dbReference type="SAM" id="SignalP"/>
    </source>
</evidence>
<evidence type="ECO:0000259" key="14">
    <source>
        <dbReference type="PROSITE" id="PS50026"/>
    </source>
</evidence>
<dbReference type="GO" id="GO:0016020">
    <property type="term" value="C:membrane"/>
    <property type="evidence" value="ECO:0007669"/>
    <property type="project" value="UniProtKB-SubCell"/>
</dbReference>
<dbReference type="SUPFAM" id="SSF57535">
    <property type="entry name" value="Complement control module/SCR domain"/>
    <property type="match status" value="8"/>
</dbReference>
<dbReference type="PANTHER" id="PTHR24051">
    <property type="entry name" value="SUSHI DOMAIN-CONTAINING PROTEIN 1"/>
    <property type="match status" value="1"/>
</dbReference>
<dbReference type="Pfam" id="PF07645">
    <property type="entry name" value="EGF_CA"/>
    <property type="match status" value="2"/>
</dbReference>
<dbReference type="AlphaFoldDB" id="A0A5A9P9B1"/>
<evidence type="ECO:0000256" key="12">
    <source>
        <dbReference type="SAM" id="Phobius"/>
    </source>
</evidence>
<dbReference type="Gene3D" id="2.10.70.10">
    <property type="entry name" value="Complement Module, domain 1"/>
    <property type="match status" value="7"/>
</dbReference>
<organism evidence="16 17">
    <name type="scientific">Triplophysa tibetana</name>
    <dbReference type="NCBI Taxonomy" id="1572043"/>
    <lineage>
        <taxon>Eukaryota</taxon>
        <taxon>Metazoa</taxon>
        <taxon>Chordata</taxon>
        <taxon>Craniata</taxon>
        <taxon>Vertebrata</taxon>
        <taxon>Euteleostomi</taxon>
        <taxon>Actinopterygii</taxon>
        <taxon>Neopterygii</taxon>
        <taxon>Teleostei</taxon>
        <taxon>Ostariophysi</taxon>
        <taxon>Cypriniformes</taxon>
        <taxon>Nemacheilidae</taxon>
        <taxon>Triplophysa</taxon>
    </lineage>
</organism>
<dbReference type="Pfam" id="PF00084">
    <property type="entry name" value="Sushi"/>
    <property type="match status" value="7"/>
</dbReference>
<dbReference type="InterPro" id="IPR009030">
    <property type="entry name" value="Growth_fac_rcpt_cys_sf"/>
</dbReference>